<dbReference type="FunFam" id="1.10.400.10:FF:000001">
    <property type="entry name" value="Guanine nucleotide-binding protein G(I) subunit alpha"/>
    <property type="match status" value="1"/>
</dbReference>
<dbReference type="GO" id="GO:0005525">
    <property type="term" value="F:GTP binding"/>
    <property type="evidence" value="ECO:0007669"/>
    <property type="project" value="UniProtKB-KW"/>
</dbReference>
<reference evidence="22" key="1">
    <citation type="submission" date="2011-08" db="EMBL/GenBank/DDBJ databases">
        <title>The draft genome of Latimeria chalumnae.</title>
        <authorList>
            <person name="Di Palma F."/>
            <person name="Alfoldi J."/>
            <person name="Johnson J."/>
            <person name="Berlin A."/>
            <person name="Gnerre S."/>
            <person name="Jaffe D."/>
            <person name="MacCallum I."/>
            <person name="Young S."/>
            <person name="Walker B.J."/>
            <person name="Lander E."/>
            <person name="Lindblad-Toh K."/>
        </authorList>
    </citation>
    <scope>NUCLEOTIDE SEQUENCE [LARGE SCALE GENOMIC DNA]</scope>
    <source>
        <strain evidence="22">Wild caught</strain>
    </source>
</reference>
<evidence type="ECO:0000313" key="22">
    <source>
        <dbReference type="Proteomes" id="UP000008672"/>
    </source>
</evidence>
<evidence type="ECO:0000256" key="19">
    <source>
        <dbReference type="PIRSR" id="PIRSR601019-1"/>
    </source>
</evidence>
<dbReference type="EMBL" id="AFYH01035682">
    <property type="status" value="NOT_ANNOTATED_CDS"/>
    <property type="molecule type" value="Genomic_DNA"/>
</dbReference>
<dbReference type="GO" id="GO:0031683">
    <property type="term" value="F:G-protein beta/gamma-subunit complex binding"/>
    <property type="evidence" value="ECO:0007669"/>
    <property type="project" value="InterPro"/>
</dbReference>
<keyword evidence="12 19" id="KW-0342">GTP-binding</keyword>
<evidence type="ECO:0000256" key="13">
    <source>
        <dbReference type="ARBA" id="ARBA00023136"/>
    </source>
</evidence>
<dbReference type="PANTHER" id="PTHR10218">
    <property type="entry name" value="GTP-BINDING PROTEIN ALPHA SUBUNIT"/>
    <property type="match status" value="1"/>
</dbReference>
<dbReference type="GO" id="GO:0007212">
    <property type="term" value="P:G protein-coupled dopamine receptor signaling pathway"/>
    <property type="evidence" value="ECO:0007669"/>
    <property type="project" value="TreeGrafter"/>
</dbReference>
<dbReference type="SUPFAM" id="SSF47895">
    <property type="entry name" value="Transducin (alpha subunit), insertion domain"/>
    <property type="match status" value="1"/>
</dbReference>
<dbReference type="GO" id="GO:0051301">
    <property type="term" value="P:cell division"/>
    <property type="evidence" value="ECO:0007669"/>
    <property type="project" value="UniProtKB-KW"/>
</dbReference>
<dbReference type="InterPro" id="IPR027417">
    <property type="entry name" value="P-loop_NTPase"/>
</dbReference>
<dbReference type="Gene3D" id="3.40.50.300">
    <property type="entry name" value="P-loop containing nucleotide triphosphate hydrolases"/>
    <property type="match status" value="1"/>
</dbReference>
<protein>
    <submittedName>
        <fullName evidence="21">G protein subunit alpha i3</fullName>
    </submittedName>
</protein>
<gene>
    <name evidence="21" type="primary">GNAI3</name>
</gene>
<evidence type="ECO:0000256" key="2">
    <source>
        <dbReference type="ARBA" id="ARBA00004300"/>
    </source>
</evidence>
<dbReference type="PROSITE" id="PS51882">
    <property type="entry name" value="G_ALPHA"/>
    <property type="match status" value="1"/>
</dbReference>
<dbReference type="EMBL" id="AFYH01035678">
    <property type="status" value="NOT_ANNOTATED_CDS"/>
    <property type="molecule type" value="Genomic_DNA"/>
</dbReference>
<evidence type="ECO:0000256" key="17">
    <source>
        <dbReference type="ARBA" id="ARBA00023288"/>
    </source>
</evidence>
<dbReference type="InterPro" id="IPR001408">
    <property type="entry name" value="Gprotein_alpha_I"/>
</dbReference>
<dbReference type="GO" id="GO:0046872">
    <property type="term" value="F:metal ion binding"/>
    <property type="evidence" value="ECO:0007669"/>
    <property type="project" value="UniProtKB-KW"/>
</dbReference>
<keyword evidence="9 20" id="KW-0479">Metal-binding</keyword>
<feature type="binding site" evidence="20">
    <location>
        <position position="145"/>
    </location>
    <ligand>
        <name>Mg(2+)</name>
        <dbReference type="ChEBI" id="CHEBI:18420"/>
    </ligand>
</feature>
<keyword evidence="18" id="KW-0131">Cell cycle</keyword>
<feature type="binding site" evidence="19">
    <location>
        <begin position="7"/>
        <end position="12"/>
    </location>
    <ligand>
        <name>GTP</name>
        <dbReference type="ChEBI" id="CHEBI:37565"/>
    </ligand>
</feature>
<evidence type="ECO:0000256" key="5">
    <source>
        <dbReference type="ARBA" id="ARBA00022475"/>
    </source>
</evidence>
<dbReference type="Ensembl" id="ENSLACT00000020253.1">
    <property type="protein sequence ID" value="ENSLACP00000020115.1"/>
    <property type="gene ID" value="ENSLACG00000017678.1"/>
</dbReference>
<dbReference type="EMBL" id="AFYH01035684">
    <property type="status" value="NOT_ANNOTATED_CDS"/>
    <property type="molecule type" value="Genomic_DNA"/>
</dbReference>
<dbReference type="GO" id="GO:0001664">
    <property type="term" value="F:G protein-coupled receptor binding"/>
    <property type="evidence" value="ECO:0007669"/>
    <property type="project" value="TreeGrafter"/>
</dbReference>
<organism evidence="21 22">
    <name type="scientific">Latimeria chalumnae</name>
    <name type="common">Coelacanth</name>
    <dbReference type="NCBI Taxonomy" id="7897"/>
    <lineage>
        <taxon>Eukaryota</taxon>
        <taxon>Metazoa</taxon>
        <taxon>Chordata</taxon>
        <taxon>Craniata</taxon>
        <taxon>Vertebrata</taxon>
        <taxon>Euteleostomi</taxon>
        <taxon>Coelacanthiformes</taxon>
        <taxon>Coelacanthidae</taxon>
        <taxon>Latimeria</taxon>
    </lineage>
</organism>
<keyword evidence="16" id="KW-0807">Transducer</keyword>
<dbReference type="SUPFAM" id="SSF52540">
    <property type="entry name" value="P-loop containing nucleoside triphosphate hydrolases"/>
    <property type="match status" value="1"/>
</dbReference>
<dbReference type="EMBL" id="AFYH01035677">
    <property type="status" value="NOT_ANNOTATED_CDS"/>
    <property type="molecule type" value="Genomic_DNA"/>
</dbReference>
<evidence type="ECO:0000256" key="20">
    <source>
        <dbReference type="PIRSR" id="PIRSR601019-2"/>
    </source>
</evidence>
<feature type="binding site" evidence="19">
    <location>
        <begin position="139"/>
        <end position="145"/>
    </location>
    <ligand>
        <name>GTP</name>
        <dbReference type="ChEBI" id="CHEBI:37565"/>
    </ligand>
</feature>
<dbReference type="Gene3D" id="1.10.400.10">
    <property type="entry name" value="GI Alpha 1, domain 2-like"/>
    <property type="match status" value="1"/>
</dbReference>
<dbReference type="GO" id="GO:0005737">
    <property type="term" value="C:cytoplasm"/>
    <property type="evidence" value="ECO:0007669"/>
    <property type="project" value="TreeGrafter"/>
</dbReference>
<dbReference type="SMART" id="SM00275">
    <property type="entry name" value="G_alpha"/>
    <property type="match status" value="1"/>
</dbReference>
<dbReference type="Pfam" id="PF00503">
    <property type="entry name" value="G-alpha"/>
    <property type="match status" value="1"/>
</dbReference>
<comment type="subcellular location">
    <subcellularLocation>
        <location evidence="1">Cell membrane</location>
    </subcellularLocation>
    <subcellularLocation>
        <location evidence="2">Cytoplasm</location>
        <location evidence="2">Cytoskeleton</location>
        <location evidence="2">Microtubule organizing center</location>
        <location evidence="2">Centrosome</location>
    </subcellularLocation>
    <subcellularLocation>
        <location evidence="3">Membrane</location>
        <topology evidence="3">Lipid-anchor</topology>
    </subcellularLocation>
</comment>
<dbReference type="PANTHER" id="PTHR10218:SF230">
    <property type="entry name" value="GUANINE NUCLEOTIDE-BINDING PROTEIN G(I) SUBUNIT ALPHA-3"/>
    <property type="match status" value="1"/>
</dbReference>
<keyword evidence="7" id="KW-0132">Cell division</keyword>
<comment type="similarity">
    <text evidence="4">Belongs to the G-alpha family. G(i/o/t/z) subfamily.</text>
</comment>
<dbReference type="FunFam" id="3.40.50.300:FF:003800">
    <property type="entry name" value="Guanine nucleotide-binding protein G(k) subunit alpha"/>
    <property type="match status" value="1"/>
</dbReference>
<evidence type="ECO:0000256" key="15">
    <source>
        <dbReference type="ARBA" id="ARBA00023212"/>
    </source>
</evidence>
<evidence type="ECO:0000256" key="7">
    <source>
        <dbReference type="ARBA" id="ARBA00022618"/>
    </source>
</evidence>
<dbReference type="EMBL" id="AFYH01035683">
    <property type="status" value="NOT_ANNOTATED_CDS"/>
    <property type="molecule type" value="Genomic_DNA"/>
</dbReference>
<keyword evidence="5" id="KW-1003">Cell membrane</keyword>
<dbReference type="HOGENOM" id="CLU_014184_6_0_1"/>
<dbReference type="EMBL" id="AFYH01035680">
    <property type="status" value="NOT_ANNOTATED_CDS"/>
    <property type="molecule type" value="Genomic_DNA"/>
</dbReference>
<keyword evidence="13" id="KW-0472">Membrane</keyword>
<dbReference type="FunFam" id="3.40.50.300:FF:004760">
    <property type="entry name" value="Guanine nucleotide-binding protein G(k) subunit alpha"/>
    <property type="match status" value="1"/>
</dbReference>
<evidence type="ECO:0000256" key="12">
    <source>
        <dbReference type="ARBA" id="ARBA00023134"/>
    </source>
</evidence>
<evidence type="ECO:0000256" key="9">
    <source>
        <dbReference type="ARBA" id="ARBA00022723"/>
    </source>
</evidence>
<evidence type="ECO:0000256" key="18">
    <source>
        <dbReference type="ARBA" id="ARBA00023306"/>
    </source>
</evidence>
<keyword evidence="11 20" id="KW-0460">Magnesium</keyword>
<reference evidence="21" key="3">
    <citation type="submission" date="2025-09" db="UniProtKB">
        <authorList>
            <consortium name="Ensembl"/>
        </authorList>
    </citation>
    <scope>IDENTIFICATION</scope>
</reference>
<feature type="binding site" evidence="19">
    <location>
        <begin position="114"/>
        <end position="115"/>
    </location>
    <ligand>
        <name>GTP</name>
        <dbReference type="ChEBI" id="CHEBI:37565"/>
    </ligand>
</feature>
<sequence>LFSGAGESGKSTIVKQMKIIHEDGYSEEECKQYKVVVFSNTIQSIIAIIRAMGRLKIDFGDLTRADDARQLFVLAGSAEEGVMTSELAGVIQRLWKDSGVQACFSRSREYQLNDSASYYLNDLDRISQPSYIPTQQDVLRTRVKTTGIVETHFTFKDLFFKMFDVGGQRSERKKWIHCFEGVTAIIFCVALSDYDLVLAEDEEMNRMHESMKLFDSICNNKWFTETSIILFLNKKDLFEEKIKRSPLTICYPEYSDVLNIGKRVVVGKTHLRTLRIFHLSNCCGSNTYEEAAAYIQCQFEDLNRKKDTKEIYTHFTCATDTKNVQFVFDAVTDVIIRNNLKECGLY</sequence>
<dbReference type="AlphaFoldDB" id="H3BDZ4"/>
<dbReference type="PRINTS" id="PR00441">
    <property type="entry name" value="GPROTEINAI"/>
</dbReference>
<dbReference type="EMBL" id="AFYH01035679">
    <property type="status" value="NOT_ANNOTATED_CDS"/>
    <property type="molecule type" value="Genomic_DNA"/>
</dbReference>
<keyword evidence="6" id="KW-0963">Cytoplasm</keyword>
<dbReference type="EMBL" id="AFYH01035681">
    <property type="status" value="NOT_ANNOTATED_CDS"/>
    <property type="molecule type" value="Genomic_DNA"/>
</dbReference>
<keyword evidence="14" id="KW-0564">Palmitate</keyword>
<evidence type="ECO:0000256" key="6">
    <source>
        <dbReference type="ARBA" id="ARBA00022490"/>
    </source>
</evidence>
<reference evidence="21" key="2">
    <citation type="submission" date="2025-08" db="UniProtKB">
        <authorList>
            <consortium name="Ensembl"/>
        </authorList>
    </citation>
    <scope>IDENTIFICATION</scope>
</reference>
<dbReference type="GO" id="GO:0005813">
    <property type="term" value="C:centrosome"/>
    <property type="evidence" value="ECO:0007669"/>
    <property type="project" value="UniProtKB-SubCell"/>
</dbReference>
<keyword evidence="15" id="KW-0206">Cytoskeleton</keyword>
<feature type="binding site" evidence="19">
    <location>
        <position position="318"/>
    </location>
    <ligand>
        <name>GTP</name>
        <dbReference type="ChEBI" id="CHEBI:37565"/>
    </ligand>
</feature>
<feature type="binding site" evidence="19">
    <location>
        <begin position="233"/>
        <end position="236"/>
    </location>
    <ligand>
        <name>GTP</name>
        <dbReference type="ChEBI" id="CHEBI:37565"/>
    </ligand>
</feature>
<keyword evidence="17" id="KW-0449">Lipoprotein</keyword>
<evidence type="ECO:0000256" key="16">
    <source>
        <dbReference type="ARBA" id="ARBA00023224"/>
    </source>
</evidence>
<evidence type="ECO:0000256" key="14">
    <source>
        <dbReference type="ARBA" id="ARBA00023139"/>
    </source>
</evidence>
<evidence type="ECO:0000256" key="3">
    <source>
        <dbReference type="ARBA" id="ARBA00004635"/>
    </source>
</evidence>
<dbReference type="CDD" id="cd00066">
    <property type="entry name" value="G-alpha"/>
    <property type="match status" value="1"/>
</dbReference>
<evidence type="ECO:0000256" key="1">
    <source>
        <dbReference type="ARBA" id="ARBA00004236"/>
    </source>
</evidence>
<dbReference type="EMBL" id="AFYH01035676">
    <property type="status" value="NOT_ANNOTATED_CDS"/>
    <property type="molecule type" value="Genomic_DNA"/>
</dbReference>
<dbReference type="GO" id="GO:0003924">
    <property type="term" value="F:GTPase activity"/>
    <property type="evidence" value="ECO:0007669"/>
    <property type="project" value="InterPro"/>
</dbReference>
<keyword evidence="10 19" id="KW-0547">Nucleotide-binding</keyword>
<name>H3BDZ4_LATCH</name>
<accession>H3BDZ4</accession>
<dbReference type="GO" id="GO:0007188">
    <property type="term" value="P:adenylate cyclase-modulating G protein-coupled receptor signaling pathway"/>
    <property type="evidence" value="ECO:0007669"/>
    <property type="project" value="InterPro"/>
</dbReference>
<dbReference type="InterPro" id="IPR001019">
    <property type="entry name" value="Gprotein_alpha_su"/>
</dbReference>
<evidence type="ECO:0000256" key="4">
    <source>
        <dbReference type="ARBA" id="ARBA00006628"/>
    </source>
</evidence>
<dbReference type="Proteomes" id="UP000008672">
    <property type="component" value="Unassembled WGS sequence"/>
</dbReference>
<keyword evidence="8" id="KW-0519">Myristate</keyword>
<proteinExistence type="inferred from homology"/>
<evidence type="ECO:0000256" key="11">
    <source>
        <dbReference type="ARBA" id="ARBA00022842"/>
    </source>
</evidence>
<feature type="binding site" evidence="20">
    <location>
        <position position="11"/>
    </location>
    <ligand>
        <name>Mg(2+)</name>
        <dbReference type="ChEBI" id="CHEBI:18420"/>
    </ligand>
</feature>
<keyword evidence="22" id="KW-1185">Reference proteome</keyword>
<evidence type="ECO:0000313" key="21">
    <source>
        <dbReference type="Ensembl" id="ENSLACP00000020115.1"/>
    </source>
</evidence>
<evidence type="ECO:0000256" key="8">
    <source>
        <dbReference type="ARBA" id="ARBA00022707"/>
    </source>
</evidence>
<dbReference type="GO" id="GO:0005834">
    <property type="term" value="C:heterotrimeric G-protein complex"/>
    <property type="evidence" value="ECO:0007669"/>
    <property type="project" value="TreeGrafter"/>
</dbReference>
<evidence type="ECO:0000256" key="10">
    <source>
        <dbReference type="ARBA" id="ARBA00022741"/>
    </source>
</evidence>
<dbReference type="InterPro" id="IPR011025">
    <property type="entry name" value="GproteinA_insert"/>
</dbReference>
<feature type="binding site" evidence="19">
    <location>
        <begin position="164"/>
        <end position="168"/>
    </location>
    <ligand>
        <name>GTP</name>
        <dbReference type="ChEBI" id="CHEBI:37565"/>
    </ligand>
</feature>
<dbReference type="Bgee" id="ENSLACG00000017678">
    <property type="expression patterns" value="Expressed in pelvic fin and 6 other cell types or tissues"/>
</dbReference>
<dbReference type="GeneTree" id="ENSGT00940000153567"/>